<organism evidence="2 3">
    <name type="scientific">Yersinia mollaretii (strain ATCC 43969 / DSM 18520 / CIP 103324 / CNY 7263 / WAIP 204)</name>
    <dbReference type="NCBI Taxonomy" id="349967"/>
    <lineage>
        <taxon>Bacteria</taxon>
        <taxon>Pseudomonadati</taxon>
        <taxon>Pseudomonadota</taxon>
        <taxon>Gammaproteobacteria</taxon>
        <taxon>Enterobacterales</taxon>
        <taxon>Yersiniaceae</taxon>
        <taxon>Yersinia</taxon>
    </lineage>
</organism>
<proteinExistence type="predicted"/>
<evidence type="ECO:0000313" key="2">
    <source>
        <dbReference type="EMBL" id="EEQ10468.1"/>
    </source>
</evidence>
<dbReference type="EMBL" id="AALD02000018">
    <property type="protein sequence ID" value="EEQ10468.1"/>
    <property type="molecule type" value="Genomic_DNA"/>
</dbReference>
<keyword evidence="1" id="KW-1133">Transmembrane helix</keyword>
<gene>
    <name evidence="2" type="ORF">ymoll0001_7220</name>
</gene>
<reference evidence="2" key="1">
    <citation type="submission" date="2008-12" db="EMBL/GenBank/DDBJ databases">
        <title>Annotation of the Yersinia mollaretii ATCC 43969 genome.</title>
        <authorList>
            <person name="Read T.D."/>
            <person name="Akmal A."/>
            <person name="Bishop-Lilly K."/>
            <person name="Chen P.E."/>
            <person name="Cook C."/>
            <person name="Kiley M.P."/>
            <person name="Lentz S."/>
            <person name="Mateczun A."/>
            <person name="Nagarajan N."/>
            <person name="Nolan N."/>
            <person name="Osborne B.I."/>
            <person name="Pop M."/>
            <person name="Sozhamannan S."/>
            <person name="Stewart A.C."/>
            <person name="Sulakvelidze A."/>
            <person name="Thomason B."/>
            <person name="Willner K."/>
            <person name="Zwick M.E."/>
        </authorList>
    </citation>
    <scope>NUCLEOTIDE SEQUENCE [LARGE SCALE GENOMIC DNA]</scope>
    <source>
        <strain evidence="2">ATCC 43969</strain>
    </source>
</reference>
<keyword evidence="1" id="KW-0472">Membrane</keyword>
<feature type="transmembrane region" description="Helical" evidence="1">
    <location>
        <begin position="6"/>
        <end position="25"/>
    </location>
</feature>
<evidence type="ECO:0000313" key="3">
    <source>
        <dbReference type="Proteomes" id="UP000003027"/>
    </source>
</evidence>
<accession>A0ABP2EHI6</accession>
<keyword evidence="3" id="KW-1185">Reference proteome</keyword>
<dbReference type="Proteomes" id="UP000003027">
    <property type="component" value="Unassembled WGS sequence"/>
</dbReference>
<keyword evidence="1" id="KW-0812">Transmembrane</keyword>
<comment type="caution">
    <text evidence="2">The sequence shown here is derived from an EMBL/GenBank/DDBJ whole genome shotgun (WGS) entry which is preliminary data.</text>
</comment>
<evidence type="ECO:0000256" key="1">
    <source>
        <dbReference type="SAM" id="Phobius"/>
    </source>
</evidence>
<sequence length="53" mass="6567">MVFYLHSSFSIHIAIKIMLSFIYLVDFIKYRNKHHFYIYVHETDNDYYKSSIN</sequence>
<protein>
    <submittedName>
        <fullName evidence="2">Uncharacterized protein</fullName>
    </submittedName>
</protein>
<name>A0ABP2EHI6_YERMW</name>